<sequence length="69" mass="7517">MRLPLIPAVFQATAVLATLSNPGHIVIYAPGEFSSLPPCCDSKSLGYYHRFDKSSGTKKRVNPAFFSSQ</sequence>
<evidence type="ECO:0000313" key="1">
    <source>
        <dbReference type="EMBL" id="HAC6566036.1"/>
    </source>
</evidence>
<protein>
    <submittedName>
        <fullName evidence="2">Uncharacterized protein</fullName>
    </submittedName>
</protein>
<reference evidence="2" key="2">
    <citation type="submission" date="2018-07" db="EMBL/GenBank/DDBJ databases">
        <authorList>
            <consortium name="NCBI Pathogen Detection Project"/>
        </authorList>
    </citation>
    <scope>NUCLEOTIDE SEQUENCE</scope>
    <source>
        <strain evidence="2">232-84</strain>
        <strain evidence="1">973-77</strain>
    </source>
</reference>
<gene>
    <name evidence="2" type="ORF">G0B27_02230</name>
    <name evidence="1" type="ORF">G0B48_12775</name>
</gene>
<evidence type="ECO:0000313" key="2">
    <source>
        <dbReference type="EMBL" id="HAC6573094.1"/>
    </source>
</evidence>
<accession>A0A701ZA48</accession>
<reference evidence="2" key="1">
    <citation type="journal article" date="2018" name="Genome Biol.">
        <title>SKESA: strategic k-mer extension for scrupulous assemblies.</title>
        <authorList>
            <person name="Souvorov A."/>
            <person name="Agarwala R."/>
            <person name="Lipman D.J."/>
        </authorList>
    </citation>
    <scope>NUCLEOTIDE SEQUENCE</scope>
    <source>
        <strain evidence="2">232-84</strain>
        <strain evidence="1">973-77</strain>
    </source>
</reference>
<comment type="caution">
    <text evidence="2">The sequence shown here is derived from an EMBL/GenBank/DDBJ whole genome shotgun (WGS) entry which is preliminary data.</text>
</comment>
<proteinExistence type="predicted"/>
<name>A0A701ZA48_SALER</name>
<dbReference type="AlphaFoldDB" id="A0A701ZA48"/>
<organism evidence="2">
    <name type="scientific">Salmonella enterica</name>
    <name type="common">Salmonella choleraesuis</name>
    <dbReference type="NCBI Taxonomy" id="28901"/>
    <lineage>
        <taxon>Bacteria</taxon>
        <taxon>Pseudomonadati</taxon>
        <taxon>Pseudomonadota</taxon>
        <taxon>Gammaproteobacteria</taxon>
        <taxon>Enterobacterales</taxon>
        <taxon>Enterobacteriaceae</taxon>
        <taxon>Salmonella</taxon>
    </lineage>
</organism>
<dbReference type="EMBL" id="DAAMGM010000002">
    <property type="protein sequence ID" value="HAC6573094.1"/>
    <property type="molecule type" value="Genomic_DNA"/>
</dbReference>
<dbReference type="EMBL" id="DAAMGL010000009">
    <property type="protein sequence ID" value="HAC6566036.1"/>
    <property type="molecule type" value="Genomic_DNA"/>
</dbReference>